<dbReference type="Pfam" id="PF13041">
    <property type="entry name" value="PPR_2"/>
    <property type="match status" value="1"/>
</dbReference>
<keyword evidence="3" id="KW-1185">Reference proteome</keyword>
<dbReference type="OrthoDB" id="1088755at2759"/>
<dbReference type="PROSITE" id="PS51375">
    <property type="entry name" value="PPR"/>
    <property type="match status" value="2"/>
</dbReference>
<dbReference type="InterPro" id="IPR052308">
    <property type="entry name" value="PPR_domain-containing"/>
</dbReference>
<feature type="repeat" description="PPR" evidence="1">
    <location>
        <begin position="378"/>
        <end position="412"/>
    </location>
</feature>
<accession>A0A8T2AM95</accession>
<dbReference type="InterPro" id="IPR002885">
    <property type="entry name" value="PPR_rpt"/>
</dbReference>
<protein>
    <submittedName>
        <fullName evidence="2">Pentatricopeptide repeat</fullName>
    </submittedName>
</protein>
<feature type="repeat" description="PPR" evidence="1">
    <location>
        <begin position="216"/>
        <end position="250"/>
    </location>
</feature>
<dbReference type="Pfam" id="PF01535">
    <property type="entry name" value="PPR"/>
    <property type="match status" value="5"/>
</dbReference>
<dbReference type="PANTHER" id="PTHR47937">
    <property type="entry name" value="PLASTID TRANSCRIPTIONALLY ACTIVE CHROMOSOME 2-LIKE PROTEIN"/>
    <property type="match status" value="1"/>
</dbReference>
<dbReference type="AlphaFoldDB" id="A0A8T2AM95"/>
<reference evidence="2 3" key="1">
    <citation type="submission" date="2020-12" db="EMBL/GenBank/DDBJ databases">
        <title>Concerted genomic and epigenomic changes stabilize Arabidopsis allopolyploids.</title>
        <authorList>
            <person name="Chen Z."/>
        </authorList>
    </citation>
    <scope>NUCLEOTIDE SEQUENCE [LARGE SCALE GENOMIC DNA]</scope>
    <source>
        <strain evidence="2">As9502</strain>
        <tissue evidence="2">Leaf</tissue>
    </source>
</reference>
<dbReference type="Proteomes" id="UP000694251">
    <property type="component" value="Chromosome 9"/>
</dbReference>
<dbReference type="PANTHER" id="PTHR47937:SF7">
    <property type="entry name" value="EXPORTIN-2 CENTRAL DOMAIN-CONTAINING PROTEIN"/>
    <property type="match status" value="1"/>
</dbReference>
<gene>
    <name evidence="2" type="ORF">ISN44_As09g031380</name>
</gene>
<evidence type="ECO:0000313" key="2">
    <source>
        <dbReference type="EMBL" id="KAG7574993.1"/>
    </source>
</evidence>
<evidence type="ECO:0000256" key="1">
    <source>
        <dbReference type="PROSITE-ProRule" id="PRU00708"/>
    </source>
</evidence>
<name>A0A8T2AM95_ARASU</name>
<proteinExistence type="predicted"/>
<comment type="caution">
    <text evidence="2">The sequence shown here is derived from an EMBL/GenBank/DDBJ whole genome shotgun (WGS) entry which is preliminary data.</text>
</comment>
<dbReference type="EMBL" id="JAEFBJ010000009">
    <property type="protein sequence ID" value="KAG7574993.1"/>
    <property type="molecule type" value="Genomic_DNA"/>
</dbReference>
<evidence type="ECO:0000313" key="3">
    <source>
        <dbReference type="Proteomes" id="UP000694251"/>
    </source>
</evidence>
<sequence>MFSIRIRSFNSLSTPINKIRHSFSHNISSLPSLSAASVPYPIPRDPSSRPLPPHQEVMWKLDWSASHIHARVMMMIKLSNLDAAADQARLTVLAARGRSLSSVTATGTCDAIIGAMCSEGRYSDAFDYFHYFFNESNLKPNISCCNHIIGALCHDHEGGVDEAIRFYRHLLVKSPFHPNEETYSLLAKGLVDTGRIKEAEDLIMEVMSSEAEFQLSPLVFNHLIRGFLDQGKLETAIEVFKDLKQRVVSSIDDEVSDLIHFIIDEDYNGIAMVNATFIDYWFKQGNDSEATKCYTSLLGKKFIMDANTGNTLLRILLNHGKKTEAWALFDRMLAKRDRHPVQFDAETCNIMVNECFRNSRFNEAVDTFQRVVTTINGSQLCYRNIISRFCEQGMLSEAENFFEDMCSKQFIIPDIPTYRLLLDAYANAARFDDAVRMVNLTVDANLKCIAKFCPL</sequence>
<organism evidence="2 3">
    <name type="scientific">Arabidopsis suecica</name>
    <name type="common">Swedish thale-cress</name>
    <name type="synonym">Cardaminopsis suecica</name>
    <dbReference type="NCBI Taxonomy" id="45249"/>
    <lineage>
        <taxon>Eukaryota</taxon>
        <taxon>Viridiplantae</taxon>
        <taxon>Streptophyta</taxon>
        <taxon>Embryophyta</taxon>
        <taxon>Tracheophyta</taxon>
        <taxon>Spermatophyta</taxon>
        <taxon>Magnoliopsida</taxon>
        <taxon>eudicotyledons</taxon>
        <taxon>Gunneridae</taxon>
        <taxon>Pentapetalae</taxon>
        <taxon>rosids</taxon>
        <taxon>malvids</taxon>
        <taxon>Brassicales</taxon>
        <taxon>Brassicaceae</taxon>
        <taxon>Camelineae</taxon>
        <taxon>Arabidopsis</taxon>
    </lineage>
</organism>
<dbReference type="NCBIfam" id="TIGR00756">
    <property type="entry name" value="PPR"/>
    <property type="match status" value="2"/>
</dbReference>